<reference evidence="9" key="1">
    <citation type="journal article" date="2015" name="MBio">
        <title>Genome-Resolved Metagenomic Analysis Reveals Roles for Candidate Phyla and Other Microbial Community Members in Biogeochemical Transformations in Oil Reservoirs.</title>
        <authorList>
            <person name="Hu P."/>
            <person name="Tom L."/>
            <person name="Singh A."/>
            <person name="Thomas B.C."/>
            <person name="Baker B.J."/>
            <person name="Piceno Y.M."/>
            <person name="Andersen G.L."/>
            <person name="Banfield J.F."/>
        </authorList>
    </citation>
    <scope>NUCLEOTIDE SEQUENCE [LARGE SCALE GENOMIC DNA]</scope>
</reference>
<feature type="transmembrane region" description="Helical" evidence="6">
    <location>
        <begin position="585"/>
        <end position="603"/>
    </location>
</feature>
<dbReference type="Gene3D" id="1.20.1640.10">
    <property type="entry name" value="Multidrug efflux transporter AcrB transmembrane domain"/>
    <property type="match status" value="2"/>
</dbReference>
<feature type="domain" description="SSD" evidence="7">
    <location>
        <begin position="608"/>
        <end position="734"/>
    </location>
</feature>
<feature type="transmembrane region" description="Helical" evidence="6">
    <location>
        <begin position="20"/>
        <end position="39"/>
    </location>
</feature>
<feature type="transmembrane region" description="Helical" evidence="6">
    <location>
        <begin position="387"/>
        <end position="412"/>
    </location>
</feature>
<feature type="transmembrane region" description="Helical" evidence="6">
    <location>
        <begin position="304"/>
        <end position="323"/>
    </location>
</feature>
<dbReference type="PROSITE" id="PS50156">
    <property type="entry name" value="SSD"/>
    <property type="match status" value="2"/>
</dbReference>
<dbReference type="InterPro" id="IPR050545">
    <property type="entry name" value="Mycobact_MmpL"/>
</dbReference>
<evidence type="ECO:0000313" key="8">
    <source>
        <dbReference type="EMBL" id="KUL03722.1"/>
    </source>
</evidence>
<evidence type="ECO:0000259" key="7">
    <source>
        <dbReference type="PROSITE" id="PS50156"/>
    </source>
</evidence>
<keyword evidence="4 6" id="KW-1133">Transmembrane helix</keyword>
<dbReference type="InterPro" id="IPR004869">
    <property type="entry name" value="MMPL_dom"/>
</dbReference>
<feature type="transmembrane region" description="Helical" evidence="6">
    <location>
        <begin position="204"/>
        <end position="224"/>
    </location>
</feature>
<dbReference type="NCBIfam" id="TIGR00921">
    <property type="entry name" value="2A067"/>
    <property type="match status" value="1"/>
</dbReference>
<evidence type="ECO:0000256" key="2">
    <source>
        <dbReference type="ARBA" id="ARBA00022475"/>
    </source>
</evidence>
<name>A0A117MH32_9EURY</name>
<dbReference type="GO" id="GO:0005886">
    <property type="term" value="C:plasma membrane"/>
    <property type="evidence" value="ECO:0007669"/>
    <property type="project" value="UniProtKB-SubCell"/>
</dbReference>
<dbReference type="InterPro" id="IPR000731">
    <property type="entry name" value="SSD"/>
</dbReference>
<comment type="subcellular location">
    <subcellularLocation>
        <location evidence="1">Cell membrane</location>
        <topology evidence="1">Multi-pass membrane protein</topology>
    </subcellularLocation>
</comment>
<feature type="transmembrane region" description="Helical" evidence="6">
    <location>
        <begin position="676"/>
        <end position="697"/>
    </location>
</feature>
<evidence type="ECO:0000313" key="9">
    <source>
        <dbReference type="Proteomes" id="UP000054598"/>
    </source>
</evidence>
<feature type="transmembrane region" description="Helical" evidence="6">
    <location>
        <begin position="612"/>
        <end position="630"/>
    </location>
</feature>
<protein>
    <submittedName>
        <fullName evidence="8">Efflux transporter, putative, hydrophobe/amphiphile efflux-3 (HAE3) family</fullName>
    </submittedName>
</protein>
<dbReference type="PATRIC" id="fig|2198.3.peg.217"/>
<keyword evidence="2" id="KW-1003">Cell membrane</keyword>
<evidence type="ECO:0000256" key="3">
    <source>
        <dbReference type="ARBA" id="ARBA00022692"/>
    </source>
</evidence>
<dbReference type="AlphaFoldDB" id="A0A117MH32"/>
<dbReference type="PANTHER" id="PTHR33406:SF13">
    <property type="entry name" value="MEMBRANE PROTEIN YDFJ"/>
    <property type="match status" value="1"/>
</dbReference>
<keyword evidence="3 6" id="KW-0812">Transmembrane</keyword>
<feature type="transmembrane region" description="Helical" evidence="6">
    <location>
        <begin position="709"/>
        <end position="734"/>
    </location>
</feature>
<keyword evidence="5 6" id="KW-0472">Membrane</keyword>
<comment type="caution">
    <text evidence="8">The sequence shown here is derived from an EMBL/GenBank/DDBJ whole genome shotgun (WGS) entry which is preliminary data.</text>
</comment>
<dbReference type="PANTHER" id="PTHR33406">
    <property type="entry name" value="MEMBRANE PROTEIN MJ1562-RELATED"/>
    <property type="match status" value="1"/>
</dbReference>
<dbReference type="Proteomes" id="UP000054598">
    <property type="component" value="Unassembled WGS sequence"/>
</dbReference>
<evidence type="ECO:0000256" key="5">
    <source>
        <dbReference type="ARBA" id="ARBA00023136"/>
    </source>
</evidence>
<proteinExistence type="predicted"/>
<sequence length="752" mass="81300">MKNPYEWLASAINNHTWTVAGVAAAIFIVACFGLSMVSMETGDDTYLDKTTPRGALLDHYTETYGSDAIMIIYEADSVRNTEILRYIDNLQEDLRNERYVDEVSGVVDLLKQANGGTLPSSKAEIDGIISQAPPEMVERMLPSDLMTISVIALEPGVSQDAQMQVLDNMATAIRISGPPPGVTVTVSGEPAFVKEMSEAMGSQMGTLILVAMLLMVLAVTFLFAHVRYRLLPVGIVAVGLIMTFGFMGLFGIPISMTVIAAFPVLIGIGIDYAIQFHARFDEEIRQGTIPEAVRATVTQMGPSVLIAMSATALGFIAMFFAPVPMIADFGMVCTIGVICCYVAALIIVPVFVIVTRYRAKTGATPSDPTPEPGNSFIDRYDRLLGRLAYTVAKHPISVILLFAVVAAGGFYLDQSVPISADEKTFVPDDMPALRNMEKLTRTMGSTSTIPVVVLADDVLSPDTLAWIDRFGVYEQEHNDKITGVTSIATLIRENNDGVLPSTEREIDNVIARIPDSTLKSYLDGNMEAVVQFSTVDMEMSVARDLVERIQGDVVWNNPPAGVTVKITGTMEMFSAVMDDISESRLYMTALGFAFILGFLILVYRKFGAISPVIPIVFIVGWNGAIMYLLGLDYTPLTAVLGSMTIGVASEYTILIMERCEEELARGMEFLDAIQTAVQKIGTAITVSGLTTVFGFSALTLSNFNIISNFGIVTVISVGFSLVGAIIVMPAILSLMHRYTGHSRVPAAAGVPE</sequence>
<dbReference type="SUPFAM" id="SSF82866">
    <property type="entry name" value="Multidrug efflux transporter AcrB transmembrane domain"/>
    <property type="match status" value="2"/>
</dbReference>
<dbReference type="PROSITE" id="PS51257">
    <property type="entry name" value="PROKAR_LIPOPROTEIN"/>
    <property type="match status" value="1"/>
</dbReference>
<feature type="transmembrane region" description="Helical" evidence="6">
    <location>
        <begin position="329"/>
        <end position="354"/>
    </location>
</feature>
<dbReference type="EMBL" id="LGHE01000030">
    <property type="protein sequence ID" value="KUL03722.1"/>
    <property type="molecule type" value="Genomic_DNA"/>
</dbReference>
<evidence type="ECO:0000256" key="4">
    <source>
        <dbReference type="ARBA" id="ARBA00022989"/>
    </source>
</evidence>
<evidence type="ECO:0000256" key="6">
    <source>
        <dbReference type="SAM" id="Phobius"/>
    </source>
</evidence>
<evidence type="ECO:0000256" key="1">
    <source>
        <dbReference type="ARBA" id="ARBA00004651"/>
    </source>
</evidence>
<dbReference type="Pfam" id="PF03176">
    <property type="entry name" value="MMPL"/>
    <property type="match status" value="2"/>
</dbReference>
<accession>A0A117MH32</accession>
<gene>
    <name evidence="8" type="ORF">XE10_0430</name>
</gene>
<organism evidence="8 9">
    <name type="scientific">Methanoculleus marisnigri</name>
    <dbReference type="NCBI Taxonomy" id="2198"/>
    <lineage>
        <taxon>Archaea</taxon>
        <taxon>Methanobacteriati</taxon>
        <taxon>Methanobacteriota</taxon>
        <taxon>Stenosarchaea group</taxon>
        <taxon>Methanomicrobia</taxon>
        <taxon>Methanomicrobiales</taxon>
        <taxon>Methanomicrobiaceae</taxon>
        <taxon>Methanoculleus</taxon>
    </lineage>
</organism>
<feature type="transmembrane region" description="Helical" evidence="6">
    <location>
        <begin position="230"/>
        <end position="252"/>
    </location>
</feature>
<feature type="domain" description="SSD" evidence="7">
    <location>
        <begin position="235"/>
        <end position="354"/>
    </location>
</feature>